<dbReference type="AlphaFoldDB" id="A0A380NXK4"/>
<gene>
    <name evidence="1" type="ORF">NCTC13645_00151</name>
</gene>
<organism evidence="1 2">
    <name type="scientific">Weissella viridescens</name>
    <name type="common">Lactobacillus viridescens</name>
    <dbReference type="NCBI Taxonomy" id="1629"/>
    <lineage>
        <taxon>Bacteria</taxon>
        <taxon>Bacillati</taxon>
        <taxon>Bacillota</taxon>
        <taxon>Bacilli</taxon>
        <taxon>Lactobacillales</taxon>
        <taxon>Lactobacillaceae</taxon>
        <taxon>Weissella</taxon>
    </lineage>
</organism>
<dbReference type="GO" id="GO:0016787">
    <property type="term" value="F:hydrolase activity"/>
    <property type="evidence" value="ECO:0007669"/>
    <property type="project" value="UniProtKB-KW"/>
</dbReference>
<evidence type="ECO:0000313" key="1">
    <source>
        <dbReference type="EMBL" id="SUP52276.1"/>
    </source>
</evidence>
<sequence length="58" mass="6383">MEIILIILVSLVAIVIGGVFGYKYADKQINQKLTDARQNATDITHQAEIEAEQAKSLP</sequence>
<protein>
    <submittedName>
        <fullName evidence="1">Predicted HD superfamily hydrolase</fullName>
    </submittedName>
</protein>
<reference evidence="1 2" key="1">
    <citation type="submission" date="2018-06" db="EMBL/GenBank/DDBJ databases">
        <authorList>
            <consortium name="Pathogen Informatics"/>
            <person name="Doyle S."/>
        </authorList>
    </citation>
    <scope>NUCLEOTIDE SEQUENCE [LARGE SCALE GENOMIC DNA]</scope>
    <source>
        <strain evidence="1 2">NCTC13645</strain>
    </source>
</reference>
<dbReference type="Proteomes" id="UP000254621">
    <property type="component" value="Unassembled WGS sequence"/>
</dbReference>
<evidence type="ECO:0000313" key="2">
    <source>
        <dbReference type="Proteomes" id="UP000254621"/>
    </source>
</evidence>
<accession>A0A380NXK4</accession>
<proteinExistence type="predicted"/>
<dbReference type="EMBL" id="UHIV01000001">
    <property type="protein sequence ID" value="SUP52276.1"/>
    <property type="molecule type" value="Genomic_DNA"/>
</dbReference>
<keyword evidence="1" id="KW-0378">Hydrolase</keyword>
<name>A0A380NXK4_WEIVI</name>